<feature type="domain" description="Histidine kinase/HSP90-like ATPase" evidence="1">
    <location>
        <begin position="3"/>
        <end position="42"/>
    </location>
</feature>
<dbReference type="EMBL" id="JAGSOI010000014">
    <property type="protein sequence ID" value="MCM1986387.1"/>
    <property type="molecule type" value="Genomic_DNA"/>
</dbReference>
<reference evidence="2" key="2">
    <citation type="submission" date="2021-04" db="EMBL/GenBank/DDBJ databases">
        <authorList>
            <person name="Dong X."/>
        </authorList>
    </citation>
    <scope>NUCLEOTIDE SEQUENCE</scope>
    <source>
        <strain evidence="2">LLY</strain>
    </source>
</reference>
<dbReference type="Gene3D" id="3.30.565.10">
    <property type="entry name" value="Histidine kinase-like ATPase, C-terminal domain"/>
    <property type="match status" value="1"/>
</dbReference>
<gene>
    <name evidence="2" type="ORF">KDK67_05135</name>
</gene>
<dbReference type="RefSeq" id="WP_420846920.1">
    <property type="nucleotide sequence ID" value="NZ_JAGSOI010000014.1"/>
</dbReference>
<dbReference type="PRINTS" id="PR00344">
    <property type="entry name" value="BCTRLSENSOR"/>
</dbReference>
<dbReference type="SUPFAM" id="SSF55874">
    <property type="entry name" value="ATPase domain of HSP90 chaperone/DNA topoisomerase II/histidine kinase"/>
    <property type="match status" value="1"/>
</dbReference>
<reference evidence="2" key="1">
    <citation type="journal article" date="2021" name="mSystems">
        <title>Bacteria and Archaea Synergistically Convert Glycine Betaine to Biogenic Methane in the Formosa Cold Seep of the South China Sea.</title>
        <authorList>
            <person name="Li L."/>
            <person name="Zhang W."/>
            <person name="Zhang S."/>
            <person name="Song L."/>
            <person name="Sun Q."/>
            <person name="Zhang H."/>
            <person name="Xiang H."/>
            <person name="Dong X."/>
        </authorList>
    </citation>
    <scope>NUCLEOTIDE SEQUENCE</scope>
    <source>
        <strain evidence="2">LLY</strain>
    </source>
</reference>
<dbReference type="InterPro" id="IPR004358">
    <property type="entry name" value="Sig_transdc_His_kin-like_C"/>
</dbReference>
<dbReference type="GO" id="GO:0016772">
    <property type="term" value="F:transferase activity, transferring phosphorus-containing groups"/>
    <property type="evidence" value="ECO:0007669"/>
    <property type="project" value="InterPro"/>
</dbReference>
<organism evidence="2 3">
    <name type="scientific">Methanococcoides seepicolus</name>
    <dbReference type="NCBI Taxonomy" id="2828780"/>
    <lineage>
        <taxon>Archaea</taxon>
        <taxon>Methanobacteriati</taxon>
        <taxon>Methanobacteriota</taxon>
        <taxon>Stenosarchaea group</taxon>
        <taxon>Methanomicrobia</taxon>
        <taxon>Methanosarcinales</taxon>
        <taxon>Methanosarcinaceae</taxon>
        <taxon>Methanococcoides</taxon>
    </lineage>
</organism>
<dbReference type="AlphaFoldDB" id="A0A9E4ZEV8"/>
<accession>A0A9E4ZEV8</accession>
<evidence type="ECO:0000259" key="1">
    <source>
        <dbReference type="Pfam" id="PF02518"/>
    </source>
</evidence>
<comment type="caution">
    <text evidence="2">The sequence shown here is derived from an EMBL/GenBank/DDBJ whole genome shotgun (WGS) entry which is preliminary data.</text>
</comment>
<dbReference type="Pfam" id="PF02518">
    <property type="entry name" value="HATPase_c"/>
    <property type="match status" value="1"/>
</dbReference>
<keyword evidence="2" id="KW-0067">ATP-binding</keyword>
<proteinExistence type="predicted"/>
<dbReference type="InterPro" id="IPR003594">
    <property type="entry name" value="HATPase_dom"/>
</dbReference>
<sequence length="53" mass="6138">MKRGFGIGLYVCKHTFNSYEGKIWMESEEGVGTDIHIKLPIKLFFQFIIATSR</sequence>
<dbReference type="GO" id="GO:0005524">
    <property type="term" value="F:ATP binding"/>
    <property type="evidence" value="ECO:0007669"/>
    <property type="project" value="UniProtKB-KW"/>
</dbReference>
<protein>
    <submittedName>
        <fullName evidence="2">ATP-binding protein</fullName>
    </submittedName>
</protein>
<name>A0A9E4ZEV8_9EURY</name>
<dbReference type="InterPro" id="IPR036890">
    <property type="entry name" value="HATPase_C_sf"/>
</dbReference>
<keyword evidence="3" id="KW-1185">Reference proteome</keyword>
<evidence type="ECO:0000313" key="2">
    <source>
        <dbReference type="EMBL" id="MCM1986387.1"/>
    </source>
</evidence>
<keyword evidence="2" id="KW-0547">Nucleotide-binding</keyword>
<evidence type="ECO:0000313" key="3">
    <source>
        <dbReference type="Proteomes" id="UP001056766"/>
    </source>
</evidence>
<dbReference type="Proteomes" id="UP001056766">
    <property type="component" value="Unassembled WGS sequence"/>
</dbReference>